<proteinExistence type="predicted"/>
<accession>A0A650CPP2</accession>
<dbReference type="OrthoDB" id="35615at2157"/>
<protein>
    <submittedName>
        <fullName evidence="1">Uncharacterized protein</fullName>
    </submittedName>
</protein>
<keyword evidence="2" id="KW-1185">Reference proteome</keyword>
<name>A0A650CPP2_9CREN</name>
<gene>
    <name evidence="1" type="ORF">D1868_05305</name>
</gene>
<evidence type="ECO:0000313" key="2">
    <source>
        <dbReference type="Proteomes" id="UP000423396"/>
    </source>
</evidence>
<dbReference type="Proteomes" id="UP000423396">
    <property type="component" value="Chromosome"/>
</dbReference>
<organism evidence="1 2">
    <name type="scientific">Stygiolobus azoricus</name>
    <dbReference type="NCBI Taxonomy" id="41675"/>
    <lineage>
        <taxon>Archaea</taxon>
        <taxon>Thermoproteota</taxon>
        <taxon>Thermoprotei</taxon>
        <taxon>Sulfolobales</taxon>
        <taxon>Sulfolobaceae</taxon>
        <taxon>Stygiolobus</taxon>
    </lineage>
</organism>
<dbReference type="GeneID" id="42798465"/>
<dbReference type="KEGG" id="sazo:D1868_05305"/>
<sequence length="78" mass="9140">MKISSIEAKYLVKIGGNELIIHQARNERGEKIYIFQTLKNIKLGESEEWNEDLNNVQTIDSRDKLPDDLKRTLRKVLK</sequence>
<dbReference type="AlphaFoldDB" id="A0A650CPP2"/>
<dbReference type="RefSeq" id="WP_156006247.1">
    <property type="nucleotide sequence ID" value="NZ_CP045483.1"/>
</dbReference>
<reference evidence="1 2" key="1">
    <citation type="submission" date="2019-10" db="EMBL/GenBank/DDBJ databases">
        <title>Genome Sequences from Six Type Strain Members of the Archaeal Family Sulfolobaceae: Acidianus ambivalens, Acidianus infernus, Metallosphaera prunae, Stygiolobus azoricus, Sulfolobus metallicus, and Sulfurisphaera ohwakuensis.</title>
        <authorList>
            <person name="Counts J.A."/>
            <person name="Kelly R.M."/>
        </authorList>
    </citation>
    <scope>NUCLEOTIDE SEQUENCE [LARGE SCALE GENOMIC DNA]</scope>
    <source>
        <strain evidence="1 2">FC6</strain>
    </source>
</reference>
<dbReference type="EMBL" id="CP045483">
    <property type="protein sequence ID" value="QGR19457.1"/>
    <property type="molecule type" value="Genomic_DNA"/>
</dbReference>
<evidence type="ECO:0000313" key="1">
    <source>
        <dbReference type="EMBL" id="QGR19457.1"/>
    </source>
</evidence>